<gene>
    <name evidence="2" type="ORF">K504DRAFT_466746</name>
</gene>
<reference evidence="2" key="1">
    <citation type="journal article" date="2020" name="Stud. Mycol.">
        <title>101 Dothideomycetes genomes: a test case for predicting lifestyles and emergence of pathogens.</title>
        <authorList>
            <person name="Haridas S."/>
            <person name="Albert R."/>
            <person name="Binder M."/>
            <person name="Bloem J."/>
            <person name="Labutti K."/>
            <person name="Salamov A."/>
            <person name="Andreopoulos B."/>
            <person name="Baker S."/>
            <person name="Barry K."/>
            <person name="Bills G."/>
            <person name="Bluhm B."/>
            <person name="Cannon C."/>
            <person name="Castanera R."/>
            <person name="Culley D."/>
            <person name="Daum C."/>
            <person name="Ezra D."/>
            <person name="Gonzalez J."/>
            <person name="Henrissat B."/>
            <person name="Kuo A."/>
            <person name="Liang C."/>
            <person name="Lipzen A."/>
            <person name="Lutzoni F."/>
            <person name="Magnuson J."/>
            <person name="Mondo S."/>
            <person name="Nolan M."/>
            <person name="Ohm R."/>
            <person name="Pangilinan J."/>
            <person name="Park H.-J."/>
            <person name="Ramirez L."/>
            <person name="Alfaro M."/>
            <person name="Sun H."/>
            <person name="Tritt A."/>
            <person name="Yoshinaga Y."/>
            <person name="Zwiers L.-H."/>
            <person name="Turgeon B."/>
            <person name="Goodwin S."/>
            <person name="Spatafora J."/>
            <person name="Crous P."/>
            <person name="Grigoriev I."/>
        </authorList>
    </citation>
    <scope>NUCLEOTIDE SEQUENCE</scope>
    <source>
        <strain evidence="2">CBS 279.74</strain>
    </source>
</reference>
<organism evidence="2 3">
    <name type="scientific">Pleomassaria siparia CBS 279.74</name>
    <dbReference type="NCBI Taxonomy" id="1314801"/>
    <lineage>
        <taxon>Eukaryota</taxon>
        <taxon>Fungi</taxon>
        <taxon>Dikarya</taxon>
        <taxon>Ascomycota</taxon>
        <taxon>Pezizomycotina</taxon>
        <taxon>Dothideomycetes</taxon>
        <taxon>Pleosporomycetidae</taxon>
        <taxon>Pleosporales</taxon>
        <taxon>Pleomassariaceae</taxon>
        <taxon>Pleomassaria</taxon>
    </lineage>
</organism>
<dbReference type="AlphaFoldDB" id="A0A6G1KCH1"/>
<evidence type="ECO:0000313" key="2">
    <source>
        <dbReference type="EMBL" id="KAF2710333.1"/>
    </source>
</evidence>
<name>A0A6G1KCH1_9PLEO</name>
<dbReference type="Proteomes" id="UP000799428">
    <property type="component" value="Unassembled WGS sequence"/>
</dbReference>
<protein>
    <submittedName>
        <fullName evidence="2">Uncharacterized protein</fullName>
    </submittedName>
</protein>
<evidence type="ECO:0000313" key="3">
    <source>
        <dbReference type="Proteomes" id="UP000799428"/>
    </source>
</evidence>
<evidence type="ECO:0000256" key="1">
    <source>
        <dbReference type="SAM" id="MobiDB-lite"/>
    </source>
</evidence>
<feature type="region of interest" description="Disordered" evidence="1">
    <location>
        <begin position="1"/>
        <end position="44"/>
    </location>
</feature>
<sequence>MQTRLGEPSGFARRFNPAHEAREPISTTERAADRLRTAPGRFPRYKPTNSVAKISKYLKELEQSSEDSTKKFDLASICTSAEQRKKTAAKLMKPKRKVLFDAIASKHDLDEAREAYSCMLGLSHALINDRLDVADLEATKDNVDFLVDYRAMSVEKDKAISERQAMSVEKDKAISERQAMSVEKDKAVSERQADADEFYMAMEEFRQTHEKTIQEKDHEIAVMRQCVVHAVGVTEEIFASFQDLYQERNDMEEVLNHLD</sequence>
<proteinExistence type="predicted"/>
<dbReference type="EMBL" id="MU005769">
    <property type="protein sequence ID" value="KAF2710333.1"/>
    <property type="molecule type" value="Genomic_DNA"/>
</dbReference>
<accession>A0A6G1KCH1</accession>
<keyword evidence="3" id="KW-1185">Reference proteome</keyword>